<dbReference type="Proteomes" id="UP000541444">
    <property type="component" value="Unassembled WGS sequence"/>
</dbReference>
<protein>
    <submittedName>
        <fullName evidence="2">Uncharacterized protein</fullName>
    </submittedName>
</protein>
<reference evidence="2 3" key="1">
    <citation type="journal article" date="2020" name="IScience">
        <title>Genome Sequencing of the Endangered Kingdonia uniflora (Circaeasteraceae, Ranunculales) Reveals Potential Mechanisms of Evolutionary Specialization.</title>
        <authorList>
            <person name="Sun Y."/>
            <person name="Deng T."/>
            <person name="Zhang A."/>
            <person name="Moore M.J."/>
            <person name="Landis J.B."/>
            <person name="Lin N."/>
            <person name="Zhang H."/>
            <person name="Zhang X."/>
            <person name="Huang J."/>
            <person name="Zhang X."/>
            <person name="Sun H."/>
            <person name="Wang H."/>
        </authorList>
    </citation>
    <scope>NUCLEOTIDE SEQUENCE [LARGE SCALE GENOMIC DNA]</scope>
    <source>
        <strain evidence="2">TB1705</strain>
        <tissue evidence="2">Leaf</tissue>
    </source>
</reference>
<evidence type="ECO:0000313" key="2">
    <source>
        <dbReference type="EMBL" id="KAF6153186.1"/>
    </source>
</evidence>
<dbReference type="PANTHER" id="PTHR32278">
    <property type="entry name" value="F-BOX DOMAIN-CONTAINING PROTEIN"/>
    <property type="match status" value="1"/>
</dbReference>
<feature type="compositionally biased region" description="Polar residues" evidence="1">
    <location>
        <begin position="1"/>
        <end position="14"/>
    </location>
</feature>
<comment type="caution">
    <text evidence="2">The sequence shown here is derived from an EMBL/GenBank/DDBJ whole genome shotgun (WGS) entry which is preliminary data.</text>
</comment>
<dbReference type="PANTHER" id="PTHR32278:SF111">
    <property type="entry name" value="F-BOX PROTEIN PP2-B12-RELATED"/>
    <property type="match status" value="1"/>
</dbReference>
<accession>A0A7J7ME69</accession>
<organism evidence="2 3">
    <name type="scientific">Kingdonia uniflora</name>
    <dbReference type="NCBI Taxonomy" id="39325"/>
    <lineage>
        <taxon>Eukaryota</taxon>
        <taxon>Viridiplantae</taxon>
        <taxon>Streptophyta</taxon>
        <taxon>Embryophyta</taxon>
        <taxon>Tracheophyta</taxon>
        <taxon>Spermatophyta</taxon>
        <taxon>Magnoliopsida</taxon>
        <taxon>Ranunculales</taxon>
        <taxon>Circaeasteraceae</taxon>
        <taxon>Kingdonia</taxon>
    </lineage>
</organism>
<sequence>MDNGNRPTANSGFSTRGFYEEPNQERPTAGSGFRILHNPQQFTVDRLPGTSGFSIRNGTEVENYVRQTAYSGFSIGHDNQGQDIGDRPRADTGFTIRQGPMQETILTEGYMIEARDLIITHGNDSRYWNFRTLPMSRYGEVAELLSVWWLEVRGLIKTRELSPDTTYEAYFVYNLAKRSQRFGVTDPHLEVLIEILGIEGSEKKRSVCLDRKSKDDPPWLRGDGWMEIKMGEFLNVHGEDTEVRTIIREISSSVKGGLFIQGIEFRPKESSA</sequence>
<proteinExistence type="predicted"/>
<name>A0A7J7ME69_9MAGN</name>
<dbReference type="InterPro" id="IPR025886">
    <property type="entry name" value="PP2-like"/>
</dbReference>
<gene>
    <name evidence="2" type="ORF">GIB67_034127</name>
</gene>
<evidence type="ECO:0000313" key="3">
    <source>
        <dbReference type="Proteomes" id="UP000541444"/>
    </source>
</evidence>
<dbReference type="Pfam" id="PF14299">
    <property type="entry name" value="PP2"/>
    <property type="match status" value="1"/>
</dbReference>
<dbReference type="EMBL" id="JACGCM010001582">
    <property type="protein sequence ID" value="KAF6153186.1"/>
    <property type="molecule type" value="Genomic_DNA"/>
</dbReference>
<dbReference type="AlphaFoldDB" id="A0A7J7ME69"/>
<dbReference type="OrthoDB" id="1918565at2759"/>
<evidence type="ECO:0000256" key="1">
    <source>
        <dbReference type="SAM" id="MobiDB-lite"/>
    </source>
</evidence>
<feature type="region of interest" description="Disordered" evidence="1">
    <location>
        <begin position="1"/>
        <end position="32"/>
    </location>
</feature>
<keyword evidence="3" id="KW-1185">Reference proteome</keyword>